<dbReference type="GO" id="GO:0055085">
    <property type="term" value="P:transmembrane transport"/>
    <property type="evidence" value="ECO:0007669"/>
    <property type="project" value="InterPro"/>
</dbReference>
<feature type="domain" description="Citrate transporter-like" evidence="7">
    <location>
        <begin position="4"/>
        <end position="77"/>
    </location>
</feature>
<evidence type="ECO:0000256" key="1">
    <source>
        <dbReference type="ARBA" id="ARBA00004141"/>
    </source>
</evidence>
<evidence type="ECO:0000259" key="7">
    <source>
        <dbReference type="Pfam" id="PF03600"/>
    </source>
</evidence>
<evidence type="ECO:0000313" key="9">
    <source>
        <dbReference type="Proteomes" id="UP000255106"/>
    </source>
</evidence>
<name>A0A377M332_ENTCL</name>
<feature type="transmembrane region" description="Helical" evidence="6">
    <location>
        <begin position="84"/>
        <end position="107"/>
    </location>
</feature>
<reference evidence="8 9" key="1">
    <citation type="submission" date="2018-06" db="EMBL/GenBank/DDBJ databases">
        <authorList>
            <consortium name="Pathogen Informatics"/>
            <person name="Doyle S."/>
        </authorList>
    </citation>
    <scope>NUCLEOTIDE SEQUENCE [LARGE SCALE GENOMIC DNA]</scope>
    <source>
        <strain evidence="8 9">NCTC10005</strain>
    </source>
</reference>
<sequence>MAAGFVVLARRVLVSVDWTLLLVFMVMFIDVHLLIQLPVLQHVLHSVSGLSQPGLWLTAIGLSQVISNVPSTILLLNYVPPDSLLAWAVNIGGFGLLPGSLANLIALRMANDRRIWWRFHLWSIPCCSGLRRSVSDYSFSYSAQFVSFSWQTYSNVLVLVNGIV</sequence>
<organism evidence="8 9">
    <name type="scientific">Enterobacter cloacae</name>
    <dbReference type="NCBI Taxonomy" id="550"/>
    <lineage>
        <taxon>Bacteria</taxon>
        <taxon>Pseudomonadati</taxon>
        <taxon>Pseudomonadota</taxon>
        <taxon>Gammaproteobacteria</taxon>
        <taxon>Enterobacterales</taxon>
        <taxon>Enterobacteriaceae</taxon>
        <taxon>Enterobacter</taxon>
        <taxon>Enterobacter cloacae complex</taxon>
    </lineage>
</organism>
<evidence type="ECO:0000256" key="6">
    <source>
        <dbReference type="SAM" id="Phobius"/>
    </source>
</evidence>
<evidence type="ECO:0000256" key="5">
    <source>
        <dbReference type="ARBA" id="ARBA00023136"/>
    </source>
</evidence>
<gene>
    <name evidence="8" type="primary">ybiR_1</name>
    <name evidence="8" type="ORF">NCTC10005_05950</name>
</gene>
<keyword evidence="5 6" id="KW-0472">Membrane</keyword>
<proteinExistence type="predicted"/>
<dbReference type="InterPro" id="IPR051475">
    <property type="entry name" value="Diverse_Ion_Transporter"/>
</dbReference>
<dbReference type="Pfam" id="PF03600">
    <property type="entry name" value="CitMHS"/>
    <property type="match status" value="1"/>
</dbReference>
<feature type="transmembrane region" description="Helical" evidence="6">
    <location>
        <begin position="12"/>
        <end position="35"/>
    </location>
</feature>
<evidence type="ECO:0000256" key="3">
    <source>
        <dbReference type="ARBA" id="ARBA00022692"/>
    </source>
</evidence>
<dbReference type="EMBL" id="UGJB01000004">
    <property type="protein sequence ID" value="STQ13145.1"/>
    <property type="molecule type" value="Genomic_DNA"/>
</dbReference>
<dbReference type="PANTHER" id="PTHR43568">
    <property type="entry name" value="P PROTEIN"/>
    <property type="match status" value="1"/>
</dbReference>
<accession>A0A377M332</accession>
<comment type="subcellular location">
    <subcellularLocation>
        <location evidence="1">Membrane</location>
        <topology evidence="1">Multi-pass membrane protein</topology>
    </subcellularLocation>
</comment>
<keyword evidence="3 6" id="KW-0812">Transmembrane</keyword>
<evidence type="ECO:0000313" key="8">
    <source>
        <dbReference type="EMBL" id="STQ13145.1"/>
    </source>
</evidence>
<dbReference type="GO" id="GO:0016020">
    <property type="term" value="C:membrane"/>
    <property type="evidence" value="ECO:0007669"/>
    <property type="project" value="UniProtKB-SubCell"/>
</dbReference>
<dbReference type="InterPro" id="IPR004680">
    <property type="entry name" value="Cit_transptr-like_dom"/>
</dbReference>
<dbReference type="PANTHER" id="PTHR43568:SF1">
    <property type="entry name" value="P PROTEIN"/>
    <property type="match status" value="1"/>
</dbReference>
<evidence type="ECO:0000256" key="2">
    <source>
        <dbReference type="ARBA" id="ARBA00022448"/>
    </source>
</evidence>
<protein>
    <submittedName>
        <fullName evidence="8">Transporter, YbiR family</fullName>
    </submittedName>
</protein>
<keyword evidence="4 6" id="KW-1133">Transmembrane helix</keyword>
<dbReference type="Proteomes" id="UP000255106">
    <property type="component" value="Unassembled WGS sequence"/>
</dbReference>
<dbReference type="AlphaFoldDB" id="A0A377M332"/>
<evidence type="ECO:0000256" key="4">
    <source>
        <dbReference type="ARBA" id="ARBA00022989"/>
    </source>
</evidence>
<keyword evidence="2" id="KW-0813">Transport</keyword>